<evidence type="ECO:0000256" key="2">
    <source>
        <dbReference type="SAM" id="Phobius"/>
    </source>
</evidence>
<feature type="transmembrane region" description="Helical" evidence="2">
    <location>
        <begin position="169"/>
        <end position="191"/>
    </location>
</feature>
<evidence type="ECO:0000256" key="1">
    <source>
        <dbReference type="SAM" id="MobiDB-lite"/>
    </source>
</evidence>
<evidence type="ECO:0000313" key="3">
    <source>
        <dbReference type="EMBL" id="KAK7040882.1"/>
    </source>
</evidence>
<feature type="transmembrane region" description="Helical" evidence="2">
    <location>
        <begin position="79"/>
        <end position="106"/>
    </location>
</feature>
<sequence>MSASQDLASPSLSVESIVISPLATLSVTLFFYGEYLRNSHVRIDISLPNNAGIYVLLVGTCVTMLLGRMRASPSTKLYLACNITLFAVITAATVIMATSYAQHAVAGLRLVLDPNTLSDYEDYDQLFNATGTIADAMLVRIASVLYRLSSYNLGQIHRCHIIWGSRSRITFPLIAASLISTGVNIAVEVLACIDSLTTENFIRVLGLIGEVIYAGVNLALTLLTAGRVWWVLRQVEVPQGRQAIRTKYSALVTINRAILESGIIYPVVIMVHLSTSTRDLVSNSRIDLLPVVTLAAGIAPTLIIVRASLGQGVEQFTQTGGSKFTTFQLTEGSASVSRVGEIPDVEANTEVERGHSLRRSSEGI</sequence>
<keyword evidence="2" id="KW-0812">Transmembrane</keyword>
<feature type="transmembrane region" description="Helical" evidence="2">
    <location>
        <begin position="211"/>
        <end position="232"/>
    </location>
</feature>
<keyword evidence="4" id="KW-1185">Reference proteome</keyword>
<organism evidence="3 4">
    <name type="scientific">Paramarasmius palmivorus</name>
    <dbReference type="NCBI Taxonomy" id="297713"/>
    <lineage>
        <taxon>Eukaryota</taxon>
        <taxon>Fungi</taxon>
        <taxon>Dikarya</taxon>
        <taxon>Basidiomycota</taxon>
        <taxon>Agaricomycotina</taxon>
        <taxon>Agaricomycetes</taxon>
        <taxon>Agaricomycetidae</taxon>
        <taxon>Agaricales</taxon>
        <taxon>Marasmiineae</taxon>
        <taxon>Marasmiaceae</taxon>
        <taxon>Paramarasmius</taxon>
    </lineage>
</organism>
<comment type="caution">
    <text evidence="3">The sequence shown here is derived from an EMBL/GenBank/DDBJ whole genome shotgun (WGS) entry which is preliminary data.</text>
</comment>
<feature type="compositionally biased region" description="Basic and acidic residues" evidence="1">
    <location>
        <begin position="350"/>
        <end position="364"/>
    </location>
</feature>
<accession>A0AAW0CNI2</accession>
<gene>
    <name evidence="3" type="ORF">VNI00_009478</name>
</gene>
<feature type="transmembrane region" description="Helical" evidence="2">
    <location>
        <begin position="253"/>
        <end position="273"/>
    </location>
</feature>
<reference evidence="3 4" key="1">
    <citation type="submission" date="2024-01" db="EMBL/GenBank/DDBJ databases">
        <title>A draft genome for a cacao thread blight-causing isolate of Paramarasmius palmivorus.</title>
        <authorList>
            <person name="Baruah I.K."/>
            <person name="Bukari Y."/>
            <person name="Amoako-Attah I."/>
            <person name="Meinhardt L.W."/>
            <person name="Bailey B.A."/>
            <person name="Cohen S.P."/>
        </authorList>
    </citation>
    <scope>NUCLEOTIDE SEQUENCE [LARGE SCALE GENOMIC DNA]</scope>
    <source>
        <strain evidence="3 4">GH-12</strain>
    </source>
</reference>
<feature type="region of interest" description="Disordered" evidence="1">
    <location>
        <begin position="345"/>
        <end position="364"/>
    </location>
</feature>
<keyword evidence="2" id="KW-1133">Transmembrane helix</keyword>
<dbReference type="AlphaFoldDB" id="A0AAW0CNI2"/>
<proteinExistence type="predicted"/>
<dbReference type="EMBL" id="JAYKXP010000035">
    <property type="protein sequence ID" value="KAK7040882.1"/>
    <property type="molecule type" value="Genomic_DNA"/>
</dbReference>
<feature type="transmembrane region" description="Helical" evidence="2">
    <location>
        <begin position="126"/>
        <end position="148"/>
    </location>
</feature>
<feature type="transmembrane region" description="Helical" evidence="2">
    <location>
        <begin position="12"/>
        <end position="31"/>
    </location>
</feature>
<evidence type="ECO:0000313" key="4">
    <source>
        <dbReference type="Proteomes" id="UP001383192"/>
    </source>
</evidence>
<evidence type="ECO:0008006" key="5">
    <source>
        <dbReference type="Google" id="ProtNLM"/>
    </source>
</evidence>
<feature type="transmembrane region" description="Helical" evidence="2">
    <location>
        <begin position="288"/>
        <end position="309"/>
    </location>
</feature>
<feature type="transmembrane region" description="Helical" evidence="2">
    <location>
        <begin position="51"/>
        <end position="67"/>
    </location>
</feature>
<keyword evidence="2" id="KW-0472">Membrane</keyword>
<protein>
    <recommendedName>
        <fullName evidence="5">Fungal pheromone mating factor STE2 GPCR-domain-containing protein</fullName>
    </recommendedName>
</protein>
<dbReference type="Proteomes" id="UP001383192">
    <property type="component" value="Unassembled WGS sequence"/>
</dbReference>
<name>A0AAW0CNI2_9AGAR</name>